<reference evidence="3" key="1">
    <citation type="submission" date="2016-10" db="EMBL/GenBank/DDBJ databases">
        <authorList>
            <person name="Varghese N."/>
            <person name="Submissions S."/>
        </authorList>
    </citation>
    <scope>NUCLEOTIDE SEQUENCE [LARGE SCALE GENOMIC DNA]</scope>
    <source>
        <strain evidence="3">CGMCC 4.2126</strain>
    </source>
</reference>
<proteinExistence type="predicted"/>
<evidence type="ECO:0000256" key="1">
    <source>
        <dbReference type="SAM" id="Coils"/>
    </source>
</evidence>
<evidence type="ECO:0000313" key="2">
    <source>
        <dbReference type="EMBL" id="SFJ98531.1"/>
    </source>
</evidence>
<keyword evidence="3" id="KW-1185">Reference proteome</keyword>
<feature type="coiled-coil region" evidence="1">
    <location>
        <begin position="177"/>
        <end position="204"/>
    </location>
</feature>
<gene>
    <name evidence="2" type="ORF">SAMN05216275_1156</name>
</gene>
<dbReference type="Proteomes" id="UP000199111">
    <property type="component" value="Unassembled WGS sequence"/>
</dbReference>
<evidence type="ECO:0000313" key="3">
    <source>
        <dbReference type="Proteomes" id="UP000199111"/>
    </source>
</evidence>
<dbReference type="RefSeq" id="WP_093888848.1">
    <property type="nucleotide sequence ID" value="NZ_FOQY01000015.1"/>
</dbReference>
<organism evidence="2 3">
    <name type="scientific">Streptosporangium canum</name>
    <dbReference type="NCBI Taxonomy" id="324952"/>
    <lineage>
        <taxon>Bacteria</taxon>
        <taxon>Bacillati</taxon>
        <taxon>Actinomycetota</taxon>
        <taxon>Actinomycetes</taxon>
        <taxon>Streptosporangiales</taxon>
        <taxon>Streptosporangiaceae</taxon>
        <taxon>Streptosporangium</taxon>
    </lineage>
</organism>
<dbReference type="AlphaFoldDB" id="A0A1I3VWL4"/>
<accession>A0A1I3VWL4</accession>
<name>A0A1I3VWL4_9ACTN</name>
<sequence>MITTESRRPVRTIALPRRNHHGGHSPTWLLVQAAQLSWEINSILSLIHGARLNLTEELSIQYEATQTLINAAHAGVIVESRLPLAPSWSSGVPRPRSVFAQAREAGSDPQAVIPEMYAPAKPDIPAEHLQALSEASRPDLFPHAQCSGVNLKGARCAKRIFTGIGAEHCHVHLTTTEQQRREQLRAARDKVRQAEEDAIECQRVTLAHDWIDRYGRRPHRVELPTLPSRPHQITITHPDVPQPTDTPHVVIGVYETGWLTICPRASEIIRAFLDVSCASPQEIATQAAAQTPGRWTGGEQWLTSSVWDGIQPPLDHIPAAGEVPELDEYPGIHTLRLQMIGDERSWARWDSGFSTLVQACGYSEVNTMADLLAFWQHVGILAQTQSANTGSCTEPQLMIGTTVRSPWRVLHAAGRPEAPDALLRAVRFLTELATPWDREISPGEVLDLARIAV</sequence>
<protein>
    <submittedName>
        <fullName evidence="2">Uncharacterized protein</fullName>
    </submittedName>
</protein>
<keyword evidence="1" id="KW-0175">Coiled coil</keyword>
<dbReference type="GeneID" id="96300114"/>
<dbReference type="EMBL" id="FOQY01000015">
    <property type="protein sequence ID" value="SFJ98531.1"/>
    <property type="molecule type" value="Genomic_DNA"/>
</dbReference>